<evidence type="ECO:0000313" key="5">
    <source>
        <dbReference type="Proteomes" id="UP000434957"/>
    </source>
</evidence>
<evidence type="ECO:0000313" key="3">
    <source>
        <dbReference type="EMBL" id="KAE9345439.1"/>
    </source>
</evidence>
<keyword evidence="5" id="KW-1185">Reference proteome</keyword>
<evidence type="ECO:0000313" key="4">
    <source>
        <dbReference type="Proteomes" id="UP000429607"/>
    </source>
</evidence>
<reference evidence="2 4" key="1">
    <citation type="submission" date="2018-09" db="EMBL/GenBank/DDBJ databases">
        <title>Genomic investigation of the strawberry pathogen Phytophthora fragariae indicates pathogenicity is determined by transcriptional variation in three key races.</title>
        <authorList>
            <person name="Adams T.M."/>
            <person name="Armitage A.D."/>
            <person name="Sobczyk M.K."/>
            <person name="Bates H.J."/>
            <person name="Dunwell J.M."/>
            <person name="Nellist C.F."/>
            <person name="Harrison R.J."/>
        </authorList>
    </citation>
    <scope>NUCLEOTIDE SEQUENCE [LARGE SCALE GENOMIC DNA]</scope>
    <source>
        <strain evidence="2 4">SCRP249</strain>
        <strain evidence="3 5">SCRP333</strain>
    </source>
</reference>
<accession>A0A6A3M554</accession>
<comment type="caution">
    <text evidence="2">The sequence shown here is derived from an EMBL/GenBank/DDBJ whole genome shotgun (WGS) entry which is preliminary data.</text>
</comment>
<dbReference type="Proteomes" id="UP000429607">
    <property type="component" value="Unassembled WGS sequence"/>
</dbReference>
<protein>
    <submittedName>
        <fullName evidence="2">Uncharacterized protein</fullName>
    </submittedName>
</protein>
<dbReference type="EMBL" id="QXFV01000804">
    <property type="protein sequence ID" value="KAE9025588.1"/>
    <property type="molecule type" value="Genomic_DNA"/>
</dbReference>
<feature type="compositionally biased region" description="Low complexity" evidence="1">
    <location>
        <begin position="1"/>
        <end position="11"/>
    </location>
</feature>
<organism evidence="2 4">
    <name type="scientific">Phytophthora rubi</name>
    <dbReference type="NCBI Taxonomy" id="129364"/>
    <lineage>
        <taxon>Eukaryota</taxon>
        <taxon>Sar</taxon>
        <taxon>Stramenopiles</taxon>
        <taxon>Oomycota</taxon>
        <taxon>Peronosporomycetes</taxon>
        <taxon>Peronosporales</taxon>
        <taxon>Peronosporaceae</taxon>
        <taxon>Phytophthora</taxon>
    </lineage>
</organism>
<sequence>MPPQVPAQAAQTTADGHFAAELQATPRNLQQAKIKNDAASRSRSATQVKTEQSSEKRGPPGRTPPGDSDSDKKDDESSDDSDSSFFEESVPNAMTSKTSQAGTTVFTYKPYVNASALKYFNEKASLSTRIRRLEKFQSMAVQGGWSDKMRIYEMKLKLPSSARDWRYN</sequence>
<gene>
    <name evidence="2" type="ORF">PR001_g12390</name>
    <name evidence="3" type="ORF">PR003_g7952</name>
</gene>
<dbReference type="EMBL" id="QXFT01000385">
    <property type="protein sequence ID" value="KAE9345439.1"/>
    <property type="molecule type" value="Genomic_DNA"/>
</dbReference>
<proteinExistence type="predicted"/>
<dbReference type="Proteomes" id="UP000434957">
    <property type="component" value="Unassembled WGS sequence"/>
</dbReference>
<feature type="compositionally biased region" description="Polar residues" evidence="1">
    <location>
        <begin position="41"/>
        <end position="51"/>
    </location>
</feature>
<feature type="region of interest" description="Disordered" evidence="1">
    <location>
        <begin position="1"/>
        <end position="102"/>
    </location>
</feature>
<dbReference type="AlphaFoldDB" id="A0A6A3M554"/>
<evidence type="ECO:0000313" key="2">
    <source>
        <dbReference type="EMBL" id="KAE9025588.1"/>
    </source>
</evidence>
<evidence type="ECO:0000256" key="1">
    <source>
        <dbReference type="SAM" id="MobiDB-lite"/>
    </source>
</evidence>
<feature type="compositionally biased region" description="Polar residues" evidence="1">
    <location>
        <begin position="92"/>
        <end position="102"/>
    </location>
</feature>
<name>A0A6A3M554_9STRA</name>